<keyword evidence="4" id="KW-1003">Cell membrane</keyword>
<accession>A0A455U7C7</accession>
<evidence type="ECO:0000256" key="5">
    <source>
        <dbReference type="ARBA" id="ARBA00022692"/>
    </source>
</evidence>
<name>A0A455U7C7_9GAMM</name>
<dbReference type="AlphaFoldDB" id="A0A455U7C7"/>
<evidence type="ECO:0000313" key="10">
    <source>
        <dbReference type="Proteomes" id="UP000320231"/>
    </source>
</evidence>
<sequence length="94" mass="10079">MVVDMLCTGNADPGPWHQRVFWGVSEGMLAAMLIVLAGDAGLTALQEVITVVGLPMFILVFAMMIALYRGLTHEDLSEVKVGAPPKPEELAPDD</sequence>
<reference evidence="9 10" key="1">
    <citation type="journal article" date="2019" name="Microbiol. Resour. Announc.">
        <title>Complete Genome Sequence of Halomonas sulfidaeris Strain Esulfide1 Isolated from a Metal Sulfide Rock at a Depth of 2,200 Meters, Obtained Using Nanopore Sequencing.</title>
        <authorList>
            <person name="Saito M."/>
            <person name="Nishigata A."/>
            <person name="Galipon J."/>
            <person name="Arakawa K."/>
        </authorList>
    </citation>
    <scope>NUCLEOTIDE SEQUENCE [LARGE SCALE GENOMIC DNA]</scope>
    <source>
        <strain evidence="9 10">ATCC BAA-803</strain>
    </source>
</reference>
<dbReference type="EMBL" id="AP019514">
    <property type="protein sequence ID" value="BBI62060.1"/>
    <property type="molecule type" value="Genomic_DNA"/>
</dbReference>
<evidence type="ECO:0000256" key="1">
    <source>
        <dbReference type="ARBA" id="ARBA00004651"/>
    </source>
</evidence>
<dbReference type="Proteomes" id="UP000320231">
    <property type="component" value="Chromosome"/>
</dbReference>
<dbReference type="InterPro" id="IPR000060">
    <property type="entry name" value="BCCT_transptr"/>
</dbReference>
<evidence type="ECO:0000256" key="7">
    <source>
        <dbReference type="ARBA" id="ARBA00023136"/>
    </source>
</evidence>
<dbReference type="GO" id="GO:0005886">
    <property type="term" value="C:plasma membrane"/>
    <property type="evidence" value="ECO:0007669"/>
    <property type="project" value="UniProtKB-SubCell"/>
</dbReference>
<evidence type="ECO:0000256" key="4">
    <source>
        <dbReference type="ARBA" id="ARBA00022475"/>
    </source>
</evidence>
<keyword evidence="5 8" id="KW-0812">Transmembrane</keyword>
<evidence type="ECO:0000256" key="3">
    <source>
        <dbReference type="ARBA" id="ARBA00022448"/>
    </source>
</evidence>
<proteinExistence type="inferred from homology"/>
<evidence type="ECO:0000256" key="8">
    <source>
        <dbReference type="SAM" id="Phobius"/>
    </source>
</evidence>
<keyword evidence="3" id="KW-0813">Transport</keyword>
<dbReference type="Pfam" id="PF02028">
    <property type="entry name" value="BCCT"/>
    <property type="match status" value="1"/>
</dbReference>
<evidence type="ECO:0000313" key="9">
    <source>
        <dbReference type="EMBL" id="BBI62060.1"/>
    </source>
</evidence>
<dbReference type="PANTHER" id="PTHR30047:SF7">
    <property type="entry name" value="HIGH-AFFINITY CHOLINE TRANSPORT PROTEIN"/>
    <property type="match status" value="1"/>
</dbReference>
<dbReference type="PANTHER" id="PTHR30047">
    <property type="entry name" value="HIGH-AFFINITY CHOLINE TRANSPORT PROTEIN-RELATED"/>
    <property type="match status" value="1"/>
</dbReference>
<comment type="subcellular location">
    <subcellularLocation>
        <location evidence="1">Cell membrane</location>
        <topology evidence="1">Multi-pass membrane protein</topology>
    </subcellularLocation>
</comment>
<keyword evidence="7 8" id="KW-0472">Membrane</keyword>
<dbReference type="GO" id="GO:0022857">
    <property type="term" value="F:transmembrane transporter activity"/>
    <property type="evidence" value="ECO:0007669"/>
    <property type="project" value="InterPro"/>
</dbReference>
<gene>
    <name evidence="9" type="ORF">HSBAA_33660</name>
</gene>
<dbReference type="KEGG" id="hsr:HSBAA_33660"/>
<organism evidence="9 10">
    <name type="scientific">Vreelandella sulfidaeris</name>
    <dbReference type="NCBI Taxonomy" id="115553"/>
    <lineage>
        <taxon>Bacteria</taxon>
        <taxon>Pseudomonadati</taxon>
        <taxon>Pseudomonadota</taxon>
        <taxon>Gammaproteobacteria</taxon>
        <taxon>Oceanospirillales</taxon>
        <taxon>Halomonadaceae</taxon>
        <taxon>Vreelandella</taxon>
    </lineage>
</organism>
<evidence type="ECO:0000256" key="6">
    <source>
        <dbReference type="ARBA" id="ARBA00022989"/>
    </source>
</evidence>
<feature type="transmembrane region" description="Helical" evidence="8">
    <location>
        <begin position="49"/>
        <end position="68"/>
    </location>
</feature>
<comment type="similarity">
    <text evidence="2">Belongs to the BCCT transporter (TC 2.A.15) family.</text>
</comment>
<evidence type="ECO:0000256" key="2">
    <source>
        <dbReference type="ARBA" id="ARBA00005658"/>
    </source>
</evidence>
<protein>
    <submittedName>
        <fullName evidence="9">Uncharacterized protein</fullName>
    </submittedName>
</protein>
<keyword evidence="6 8" id="KW-1133">Transmembrane helix</keyword>
<feature type="transmembrane region" description="Helical" evidence="8">
    <location>
        <begin position="20"/>
        <end position="37"/>
    </location>
</feature>